<feature type="region of interest" description="Disordered" evidence="1">
    <location>
        <begin position="441"/>
        <end position="462"/>
    </location>
</feature>
<evidence type="ECO:0000256" key="1">
    <source>
        <dbReference type="SAM" id="MobiDB-lite"/>
    </source>
</evidence>
<dbReference type="Proteomes" id="UP000039865">
    <property type="component" value="Unassembled WGS sequence"/>
</dbReference>
<accession>A0A078A554</accession>
<organism evidence="2 3">
    <name type="scientific">Stylonychia lemnae</name>
    <name type="common">Ciliate</name>
    <dbReference type="NCBI Taxonomy" id="5949"/>
    <lineage>
        <taxon>Eukaryota</taxon>
        <taxon>Sar</taxon>
        <taxon>Alveolata</taxon>
        <taxon>Ciliophora</taxon>
        <taxon>Intramacronucleata</taxon>
        <taxon>Spirotrichea</taxon>
        <taxon>Stichotrichia</taxon>
        <taxon>Sporadotrichida</taxon>
        <taxon>Oxytrichidae</taxon>
        <taxon>Stylonychinae</taxon>
        <taxon>Stylonychia</taxon>
    </lineage>
</organism>
<evidence type="ECO:0000313" key="3">
    <source>
        <dbReference type="Proteomes" id="UP000039865"/>
    </source>
</evidence>
<gene>
    <name evidence="2" type="primary">Contig12211.g611</name>
    <name evidence="2" type="ORF">STYLEM_6294</name>
</gene>
<protein>
    <submittedName>
        <fullName evidence="2">Uncharacterized protein</fullName>
    </submittedName>
</protein>
<proteinExistence type="predicted"/>
<keyword evidence="3" id="KW-1185">Reference proteome</keyword>
<sequence length="929" mass="107965">MATIQTSRNHQPKHGLYRNLTQKSNEHVITSQQLGFQSFDMNQPLDAYVNDDDHFDSHQVSDSIVNFESATVEKDDQKEKGKSFIDLKQKSNSRNMINKNFDRSGNKTFKSRSPVNYKIGQNIARGVRQNENIELHNHKRVSSLIKSKVNQESSVRQPNQLDVSIFKEINYTQNGSYTPLSTVMITNPTNNGLGILDDRESYLNNNDFVTENMTNFSGLNLAFNQLDRESILGSRNQNQITQQNQQSMETNMTKKQTQQQQRAVVNMHETRVQQKLGEIDDDLGPIIDNDDGSQSYNNAGGVLREKSSFEVQYQKMTKDFITNLQNGQGGNIQMLLLSDKDLKKYKEKEHTSQNRSSGSKINLHNTLYQESNYLKEKQEKLLLVKTMKEEDEFSKNCTFQPNLISLKRKGSQNSSNSRNRSPDQFYSQMLNFKLAKEKKVEELRKQKEDQESSLSKNRNSFFNNSQGKGHLFFSPGENKHDSSFEVFERLYTLGQKKQLNRSQSNLVNVSVIQNDQSSILKRRKLDIEKIDKLYRDGSNKSLKLNALNEQKDREIHDLSLNSRISFSPKRYQHNQALLRQKISKELSKIYQILCLKDSDVLNYHQLTLLLQKLNYSKKLLVELTETDEEKQMVLDIWNALKAKYQMPQEQQKEGVSMINLYSFLCILHYAYVQDPQFKEDTQSIDHADRINSFGYISKDNQFFILNNKQGDQIRNIFKRLLTNHQAKVNEDRNLITKEKLKQQLKDFFNPSLSQKSLKMAAIQIKKIHEELEKGDKRLSGHADLLLSKGQIYKQKVDKQRESFKQIETLGCTFKPQTKEWKGAAKAQNKTTNLHLLERRKSPDQKELSGVHESLYKIMKQRKEDKKTMEIEFEKSRNQCTFKPNLSLTKTSFNNKSSENLGKGLRTRNINNLKQRENLTSNNNNMKPNQ</sequence>
<evidence type="ECO:0000313" key="2">
    <source>
        <dbReference type="EMBL" id="CDW77334.1"/>
    </source>
</evidence>
<dbReference type="InParanoid" id="A0A078A554"/>
<name>A0A078A554_STYLE</name>
<dbReference type="EMBL" id="CCKQ01006048">
    <property type="protein sequence ID" value="CDW77334.1"/>
    <property type="molecule type" value="Genomic_DNA"/>
</dbReference>
<feature type="compositionally biased region" description="Basic and acidic residues" evidence="1">
    <location>
        <begin position="441"/>
        <end position="450"/>
    </location>
</feature>
<dbReference type="AlphaFoldDB" id="A0A078A554"/>
<feature type="compositionally biased region" description="Polar residues" evidence="1">
    <location>
        <begin position="452"/>
        <end position="462"/>
    </location>
</feature>
<feature type="region of interest" description="Disordered" evidence="1">
    <location>
        <begin position="404"/>
        <end position="423"/>
    </location>
</feature>
<reference evidence="2 3" key="1">
    <citation type="submission" date="2014-06" db="EMBL/GenBank/DDBJ databases">
        <authorList>
            <person name="Swart Estienne"/>
        </authorList>
    </citation>
    <scope>NUCLEOTIDE SEQUENCE [LARGE SCALE GENOMIC DNA]</scope>
    <source>
        <strain evidence="2 3">130c</strain>
    </source>
</reference>